<dbReference type="KEGG" id="pyo:PY17X_1363500"/>
<dbReference type="OMA" id="CIDEHEN"/>
<dbReference type="Proteomes" id="UP000072874">
    <property type="component" value="Chromosome 13"/>
</dbReference>
<protein>
    <submittedName>
        <fullName evidence="3">Uncharacterized protein</fullName>
    </submittedName>
</protein>
<proteinExistence type="predicted"/>
<reference evidence="2" key="2">
    <citation type="submission" date="2014-05" db="EMBL/GenBank/DDBJ databases">
        <authorList>
            <person name="Aslett A.Martin."/>
            <person name="De Silva Nishadi"/>
        </authorList>
    </citation>
    <scope>NUCLEOTIDE SEQUENCE</scope>
    <source>
        <strain evidence="2">YM</strain>
    </source>
</reference>
<dbReference type="EMBL" id="LM993667">
    <property type="protein sequence ID" value="VTZ81003.1"/>
    <property type="molecule type" value="Genomic_DNA"/>
</dbReference>
<evidence type="ECO:0000313" key="5">
    <source>
        <dbReference type="Proteomes" id="UP000072904"/>
    </source>
</evidence>
<organism evidence="3 4">
    <name type="scientific">Plasmodium yoelii</name>
    <dbReference type="NCBI Taxonomy" id="5861"/>
    <lineage>
        <taxon>Eukaryota</taxon>
        <taxon>Sar</taxon>
        <taxon>Alveolata</taxon>
        <taxon>Apicomplexa</taxon>
        <taxon>Aconoidasida</taxon>
        <taxon>Haemosporida</taxon>
        <taxon>Plasmodiidae</taxon>
        <taxon>Plasmodium</taxon>
        <taxon>Plasmodium (Vinckeia)</taxon>
    </lineage>
</organism>
<dbReference type="VEuPathDB" id="PlasmoDB:PY00584"/>
<feature type="region of interest" description="Disordered" evidence="1">
    <location>
        <begin position="1021"/>
        <end position="1054"/>
    </location>
</feature>
<dbReference type="GeneID" id="3790842"/>
<feature type="compositionally biased region" description="Acidic residues" evidence="1">
    <location>
        <begin position="713"/>
        <end position="726"/>
    </location>
</feature>
<feature type="compositionally biased region" description="Basic and acidic residues" evidence="1">
    <location>
        <begin position="694"/>
        <end position="712"/>
    </location>
</feature>
<dbReference type="VEuPathDB" id="PlasmoDB:Py17XNL_001303467"/>
<dbReference type="VEuPathDB" id="PlasmoDB:PY17X_1363500"/>
<feature type="compositionally biased region" description="Polar residues" evidence="1">
    <location>
        <begin position="1025"/>
        <end position="1050"/>
    </location>
</feature>
<feature type="compositionally biased region" description="Basic and acidic residues" evidence="1">
    <location>
        <begin position="727"/>
        <end position="736"/>
    </location>
</feature>
<dbReference type="EMBL" id="LK934641">
    <property type="protein sequence ID" value="CDU20245.1"/>
    <property type="molecule type" value="Genomic_DNA"/>
</dbReference>
<dbReference type="Proteomes" id="UP000072904">
    <property type="component" value="Chromosome 13"/>
</dbReference>
<accession>A0A078KHP9</accession>
<dbReference type="VEuPathDB" id="PlasmoDB:PYYM_1359900"/>
<evidence type="ECO:0000313" key="3">
    <source>
        <dbReference type="EMBL" id="VTZ81003.1"/>
    </source>
</evidence>
<gene>
    <name evidence="3" type="ORF">PY17X_1363500</name>
    <name evidence="2" type="ORF">PYYM_1359900</name>
</gene>
<dbReference type="RefSeq" id="XP_022813743.1">
    <property type="nucleotide sequence ID" value="XM_022957305.1"/>
</dbReference>
<reference evidence="3" key="4">
    <citation type="submission" date="2019-05" db="EMBL/GenBank/DDBJ databases">
        <authorList>
            <consortium name="Pathogen Informatics"/>
        </authorList>
    </citation>
    <scope>NUCLEOTIDE SEQUENCE</scope>
    <source>
        <strain evidence="3">17X</strain>
    </source>
</reference>
<evidence type="ECO:0000256" key="1">
    <source>
        <dbReference type="SAM" id="MobiDB-lite"/>
    </source>
</evidence>
<reference evidence="3" key="3">
    <citation type="submission" date="2014-05" db="EMBL/GenBank/DDBJ databases">
        <authorList>
            <person name="Aslett M.A."/>
            <person name="De Silva N."/>
        </authorList>
    </citation>
    <scope>NUCLEOTIDE SEQUENCE</scope>
    <source>
        <strain evidence="3">17X</strain>
    </source>
</reference>
<evidence type="ECO:0000313" key="4">
    <source>
        <dbReference type="Proteomes" id="UP000072874"/>
    </source>
</evidence>
<sequence length="1410" mass="163995">MATNENETCHIKYMGVLNNGELNIDDYTYKKSIKNNNLHKDIGVLNTWEKKNVSLFQRTNNKNMERQYKKYMLYALKTLNIQNIKNDDREKLKNIIKNLHYKQLINVNKNIKDDKCVTIHNNDSLYYDYLPIFFLNNIKSERKKKKLDANLWGRHANNYDKIIIYVMKHLMKRKKKKKKRKKKETNNQEFEKKNLMKKIKFLFFEKLIKNSNQNELVKYVFIMEYIKYMSDDIMDQIIKQISHNWNDKTNGMSNNLIYAEKEDNVYRNKRINMMLIPDMEHFWKYFNPNDGNNTIMDIKKVIKSNLEKIKRMLIQYVCNYSKIRTSCYYNDEQNHYNSRNKFVKSKTFSNSCYKNKNNFDNKINVRDILSVKRNDNFKPKFKMLKKGAKQNMNKNIFHRIHIESYNREGKKKNIKYENKLFLNDSSRIVNYLKNENGSNMKIYLYPYIYKDMINFLNTYLMFSFEMLINYYVYKNIEQRFGNCYQKNILKRECANKNVSSNYFTSPHNINITNEYNNLNCNKFILVNKNPFACELLNHYNFLEKEVNRLSSNVMDISSIAPKNIDKVNDSGKIYYIYQLLNNLSWSNTFYSNRLNNISNKYEIDLMHNKFYYDYCDNFIGNNILPKKNSYVFAYYKHCSTGGSNHCSNDGADSNKNGNGGNSNEHQKYTYNNNCNDGGCNNSSSNNIGGNNGNEGDKDNNNNEDKNDGGKNENEEEDEKEEEDNEKNEENNKEGQKDGNNSPHNKCIDEHENYYKLIKEIENLEKNEIANEIKNETKNYQVLNNYCEYNNKIKSLDSDKSTIEIEQNCIEKEDEINNNQLLHNTSPNMGHPLKLPLLPEMSHPNSFSISSPRSPVQCGQECNIGEGSSYDMNNCSVINSNTATGSMHQDIKPCSGKGSPIQVNDPDFEEACDIRLMNNAENLKFSQSPPTSSLHASTLHLTDVNELVLSPTQQLLYSNSPMKSPNNFPSAGSPVFDANYSEEHMEKVASNYLASSPYRHDIFSEYGVLGSFFESLEELENKSDNSETGSDNETFNYNFSLNGNTEDNNNTKSKKGNIQRDEVIYNFKKNNKTKVFHAWCNKGEHELNYDNKKFNSVIDWINYIEDLMSNIEIDTEFDEKNNMGIDNDNIGFIGNTGNGEGNINSINNSMNQNDMIGNYYNNEKLGQINMNNTYENRDISSGFVMNNNSNINETNSLIHNNADEYYNNERGDIGNIEEHNKEMDGLSMHVNIIEGNNFDGNTFNVGNYDQNNFNNYSQDIINDQVDKGNIYYGANNEGSNFTNPLIQYGCDNNNNTDNNNYGNNFEGGTNLLPFYNNAEDNVIYNTNEQIQQEGNNDFFSNFELNDNKIANGILNGDTNDTSGFIWDDNRDNELNNNDDPKNSNINSVDNALGMVNTEHFDSFVDSNLDRG</sequence>
<dbReference type="OrthoDB" id="372210at2759"/>
<name>A0A078KHP9_PLAYE</name>
<feature type="region of interest" description="Disordered" evidence="1">
    <location>
        <begin position="685"/>
        <end position="746"/>
    </location>
</feature>
<reference evidence="4 5" key="1">
    <citation type="journal article" date="2014" name="BMC Biol.">
        <title>A comprehensive evaluation of rodent malaria parasite genomes and gene expression.</title>
        <authorList>
            <person name="Otto T.D."/>
            <person name="Bohme U."/>
            <person name="Jackson A.P."/>
            <person name="Hunt M."/>
            <person name="Franke-Fayard B."/>
            <person name="Hoeijmakers W.A."/>
            <person name="Religa A.A."/>
            <person name="Robertson L."/>
            <person name="Sanders M."/>
            <person name="Ogun S.A."/>
            <person name="Cunningham D."/>
            <person name="Erhart A."/>
            <person name="Billker O."/>
            <person name="Khan S.M."/>
            <person name="Stunnenberg H.G."/>
            <person name="Langhorne J."/>
            <person name="Holder A.A."/>
            <person name="Waters A.P."/>
            <person name="Newbold C.I."/>
            <person name="Pain A."/>
            <person name="Berriman M."/>
            <person name="Janse C.J."/>
        </authorList>
    </citation>
    <scope>NUCLEOTIDE SEQUENCE [LARGE SCALE GENOMIC DNA]</scope>
    <source>
        <strain evidence="3 4">17X</strain>
        <strain evidence="2 5">YM</strain>
    </source>
</reference>
<evidence type="ECO:0000313" key="2">
    <source>
        <dbReference type="EMBL" id="CDU20245.1"/>
    </source>
</evidence>